<feature type="chain" id="PRO_5019784488" evidence="1">
    <location>
        <begin position="22"/>
        <end position="178"/>
    </location>
</feature>
<dbReference type="Proteomes" id="UP000301751">
    <property type="component" value="Unassembled WGS sequence"/>
</dbReference>
<organism evidence="2 3">
    <name type="scientific">Pseudaquabacterium pictum</name>
    <dbReference type="NCBI Taxonomy" id="2315236"/>
    <lineage>
        <taxon>Bacteria</taxon>
        <taxon>Pseudomonadati</taxon>
        <taxon>Pseudomonadota</taxon>
        <taxon>Betaproteobacteria</taxon>
        <taxon>Burkholderiales</taxon>
        <taxon>Sphaerotilaceae</taxon>
        <taxon>Pseudaquabacterium</taxon>
    </lineage>
</organism>
<dbReference type="EMBL" id="BJCL01000009">
    <property type="protein sequence ID" value="GCL64505.1"/>
    <property type="molecule type" value="Genomic_DNA"/>
</dbReference>
<evidence type="ECO:0000313" key="2">
    <source>
        <dbReference type="EMBL" id="GCL64505.1"/>
    </source>
</evidence>
<gene>
    <name evidence="2" type="ORF">AQPW35_35860</name>
</gene>
<accession>A0A480AXH5</accession>
<keyword evidence="1" id="KW-0732">Signal</keyword>
<feature type="signal peptide" evidence="1">
    <location>
        <begin position="1"/>
        <end position="21"/>
    </location>
</feature>
<proteinExistence type="predicted"/>
<dbReference type="AlphaFoldDB" id="A0A480AXH5"/>
<name>A0A480AXH5_9BURK</name>
<evidence type="ECO:0000313" key="3">
    <source>
        <dbReference type="Proteomes" id="UP000301751"/>
    </source>
</evidence>
<comment type="caution">
    <text evidence="2">The sequence shown here is derived from an EMBL/GenBank/DDBJ whole genome shotgun (WGS) entry which is preliminary data.</text>
</comment>
<keyword evidence="3" id="KW-1185">Reference proteome</keyword>
<evidence type="ECO:0000256" key="1">
    <source>
        <dbReference type="SAM" id="SignalP"/>
    </source>
</evidence>
<reference evidence="3" key="1">
    <citation type="submission" date="2019-03" db="EMBL/GenBank/DDBJ databases">
        <title>Aquabacterium pictum sp.nov., the first bacteriochlorophyll a-containing freshwater bacterium in the genus Aquabacterium of the class Betaproteobacteria.</title>
        <authorList>
            <person name="Hirose S."/>
            <person name="Tank M."/>
            <person name="Hara E."/>
            <person name="Tamaki H."/>
            <person name="Takaichi S."/>
            <person name="Haruta S."/>
            <person name="Hanada S."/>
        </authorList>
    </citation>
    <scope>NUCLEOTIDE SEQUENCE [LARGE SCALE GENOMIC DNA]</scope>
    <source>
        <strain evidence="3">W35</strain>
    </source>
</reference>
<protein>
    <submittedName>
        <fullName evidence="2">Uncharacterized protein</fullName>
    </submittedName>
</protein>
<sequence length="178" mass="18838">MWVLAAAAPLLLLASLVQLRAQDQGLLLDLAGRPVDAAGALQAQWHRLVRDCSALQRPAAGSTAWAEAQQVLAAHSPPASHGARPLQLLQTASGDWLLAEVVWDGAGAQPVNAPLDPAIVPLHRVGGVLQVQTTGVWSGDTGPWTAPVFIRRWLQRQLPAMPADLALCLDPQWPAFAG</sequence>